<accession>A0A124DY56</accession>
<dbReference type="AlphaFoldDB" id="A0A124DY56"/>
<sequence length="153" mass="17888">MKKRSLPEELLLRQEIARQETLTKLQNAIDDLNSEGALVTLSKLVVRTGLSRSTLNKSHVKKFLMKNKIGKYNLMSVPNEELTEDTEELKMRIVKLTQQLKKETERYKIIKEEQKLLSKNYEFLLGKYHRAVMIAFNHGIPIDIPDIESEKEY</sequence>
<comment type="caution">
    <text evidence="2">The sequence shown here is derived from an EMBL/GenBank/DDBJ whole genome shotgun (WGS) entry which is preliminary data.</text>
</comment>
<reference evidence="3" key="2">
    <citation type="submission" date="2016-01" db="EMBL/GenBank/DDBJ databases">
        <title>Draft Genome Sequence of Paenibacillus amylolyticus Heshi-A3 that Was Isolated from Fermented Rice Bran with Aging Salted Mackerel, Which Was Named Heshiko as Traditional Fermented Seafood in Japan.</title>
        <authorList>
            <person name="Akuzawa S."/>
            <person name="Nakagawa J."/>
            <person name="Kanekatsu T."/>
            <person name="Kubota E."/>
            <person name="Ohtake R."/>
            <person name="Suzuki T."/>
            <person name="Kanesaki Y."/>
        </authorList>
    </citation>
    <scope>NUCLEOTIDE SEQUENCE [LARGE SCALE GENOMIC DNA]</scope>
    <source>
        <strain evidence="3">Heshi-A3</strain>
    </source>
</reference>
<organism evidence="2 3">
    <name type="scientific">Paenibacillus amylolyticus</name>
    <dbReference type="NCBI Taxonomy" id="1451"/>
    <lineage>
        <taxon>Bacteria</taxon>
        <taxon>Bacillati</taxon>
        <taxon>Bacillota</taxon>
        <taxon>Bacilli</taxon>
        <taxon>Bacillales</taxon>
        <taxon>Paenibacillaceae</taxon>
        <taxon>Paenibacillus</taxon>
    </lineage>
</organism>
<dbReference type="EMBL" id="BCNV01000001">
    <property type="protein sequence ID" value="GAS83163.1"/>
    <property type="molecule type" value="Genomic_DNA"/>
</dbReference>
<reference evidence="2 3" key="1">
    <citation type="journal article" date="2016" name="Genome Announc.">
        <title>Draft Genome Sequence of Paenibacillus amylolyticus Heshi-A3, Isolated from Fermented Rice Bran in a Japanese Fermented Seafood Dish.</title>
        <authorList>
            <person name="Akuzawa S."/>
            <person name="Nagaoka J."/>
            <person name="Kanekatsu M."/>
            <person name="Kubota E."/>
            <person name="Ohtake R."/>
            <person name="Suzuki T."/>
            <person name="Kanesaki Y."/>
        </authorList>
    </citation>
    <scope>NUCLEOTIDE SEQUENCE [LARGE SCALE GENOMIC DNA]</scope>
    <source>
        <strain evidence="2 3">Heshi-A3</strain>
    </source>
</reference>
<dbReference type="RefSeq" id="WP_062835552.1">
    <property type="nucleotide sequence ID" value="NZ_BCNV01000001.1"/>
</dbReference>
<protein>
    <submittedName>
        <fullName evidence="2">Uncharacterized protein</fullName>
    </submittedName>
</protein>
<keyword evidence="1" id="KW-0175">Coiled coil</keyword>
<proteinExistence type="predicted"/>
<evidence type="ECO:0000313" key="3">
    <source>
        <dbReference type="Proteomes" id="UP000069697"/>
    </source>
</evidence>
<name>A0A124DY56_PAEAM</name>
<evidence type="ECO:0000313" key="2">
    <source>
        <dbReference type="EMBL" id="GAS83163.1"/>
    </source>
</evidence>
<feature type="coiled-coil region" evidence="1">
    <location>
        <begin position="79"/>
        <end position="113"/>
    </location>
</feature>
<dbReference type="Proteomes" id="UP000069697">
    <property type="component" value="Unassembled WGS sequence"/>
</dbReference>
<gene>
    <name evidence="2" type="ORF">PAHA3_3241</name>
</gene>
<evidence type="ECO:0000256" key="1">
    <source>
        <dbReference type="SAM" id="Coils"/>
    </source>
</evidence>